<reference evidence="11 12" key="1">
    <citation type="submission" date="2020-08" db="EMBL/GenBank/DDBJ databases">
        <title>Genome public.</title>
        <authorList>
            <person name="Liu C."/>
            <person name="Sun Q."/>
        </authorList>
    </citation>
    <scope>NUCLEOTIDE SEQUENCE [LARGE SCALE GENOMIC DNA]</scope>
    <source>
        <strain evidence="11 12">BX1</strain>
    </source>
</reference>
<name>A0ABR7NLD4_9FIRM</name>
<keyword evidence="6 10" id="KW-0051">Antiviral defense</keyword>
<dbReference type="GO" id="GO:0004519">
    <property type="term" value="F:endonuclease activity"/>
    <property type="evidence" value="ECO:0007669"/>
    <property type="project" value="UniProtKB-KW"/>
</dbReference>
<feature type="binding site" evidence="10">
    <location>
        <position position="166"/>
    </location>
    <ligand>
        <name>Mn(2+)</name>
        <dbReference type="ChEBI" id="CHEBI:29035"/>
    </ligand>
</feature>
<dbReference type="InterPro" id="IPR042211">
    <property type="entry name" value="CRISPR-assoc_Cas1_N"/>
</dbReference>
<organism evidence="11 12">
    <name type="scientific">Yanshouia hominis</name>
    <dbReference type="NCBI Taxonomy" id="2763673"/>
    <lineage>
        <taxon>Bacteria</taxon>
        <taxon>Bacillati</taxon>
        <taxon>Bacillota</taxon>
        <taxon>Clostridia</taxon>
        <taxon>Eubacteriales</taxon>
        <taxon>Oscillospiraceae</taxon>
        <taxon>Yanshouia</taxon>
    </lineage>
</organism>
<comment type="caution">
    <text evidence="11">The sequence shown here is derived from an EMBL/GenBank/DDBJ whole genome shotgun (WGS) entry which is preliminary data.</text>
</comment>
<evidence type="ECO:0000256" key="3">
    <source>
        <dbReference type="ARBA" id="ARBA00022759"/>
    </source>
</evidence>
<evidence type="ECO:0000256" key="8">
    <source>
        <dbReference type="ARBA" id="ARBA00023211"/>
    </source>
</evidence>
<evidence type="ECO:0000256" key="9">
    <source>
        <dbReference type="ARBA" id="ARBA00038592"/>
    </source>
</evidence>
<dbReference type="NCBIfam" id="TIGR03640">
    <property type="entry name" value="cas1_DVULG"/>
    <property type="match status" value="1"/>
</dbReference>
<evidence type="ECO:0000256" key="1">
    <source>
        <dbReference type="ARBA" id="ARBA00022722"/>
    </source>
</evidence>
<dbReference type="PANTHER" id="PTHR34353">
    <property type="entry name" value="CRISPR-ASSOCIATED ENDONUCLEASE CAS1 1"/>
    <property type="match status" value="1"/>
</dbReference>
<protein>
    <recommendedName>
        <fullName evidence="10">CRISPR-associated endonuclease Cas1</fullName>
        <ecNumber evidence="10">3.1.-.-</ecNumber>
    </recommendedName>
</protein>
<dbReference type="InterPro" id="IPR042206">
    <property type="entry name" value="CRISPR-assoc_Cas1_C"/>
</dbReference>
<keyword evidence="7 10" id="KW-0238">DNA-binding</keyword>
<dbReference type="HAMAP" id="MF_01470">
    <property type="entry name" value="Cas1"/>
    <property type="match status" value="1"/>
</dbReference>
<dbReference type="Proteomes" id="UP000658131">
    <property type="component" value="Unassembled WGS sequence"/>
</dbReference>
<comment type="cofactor">
    <cofactor evidence="10">
        <name>Mg(2+)</name>
        <dbReference type="ChEBI" id="CHEBI:18420"/>
    </cofactor>
    <cofactor evidence="10">
        <name>Mn(2+)</name>
        <dbReference type="ChEBI" id="CHEBI:29035"/>
    </cofactor>
</comment>
<dbReference type="CDD" id="cd09721">
    <property type="entry name" value="Cas1_I-C"/>
    <property type="match status" value="1"/>
</dbReference>
<keyword evidence="4 10" id="KW-0378">Hydrolase</keyword>
<comment type="function">
    <text evidence="10">CRISPR (clustered regularly interspaced short palindromic repeat), is an adaptive immune system that provides protection against mobile genetic elements (viruses, transposable elements and conjugative plasmids). CRISPR clusters contain spacers, sequences complementary to antecedent mobile elements, and target invading nucleic acids. CRISPR clusters are transcribed and processed into CRISPR RNA (crRNA). Acts as a dsDNA endonuclease. Involved in the integration of spacer DNA into the CRISPR cassette.</text>
</comment>
<evidence type="ECO:0000256" key="6">
    <source>
        <dbReference type="ARBA" id="ARBA00023118"/>
    </source>
</evidence>
<dbReference type="PANTHER" id="PTHR34353:SF2">
    <property type="entry name" value="CRISPR-ASSOCIATED ENDONUCLEASE CAS1 1"/>
    <property type="match status" value="1"/>
</dbReference>
<accession>A0ABR7NLD4</accession>
<dbReference type="InterPro" id="IPR019856">
    <property type="entry name" value="CRISPR-assoc_Cas1_DVULG"/>
</dbReference>
<dbReference type="Pfam" id="PF01867">
    <property type="entry name" value="Cas_Cas1"/>
    <property type="match status" value="1"/>
</dbReference>
<keyword evidence="12" id="KW-1185">Reference proteome</keyword>
<dbReference type="Gene3D" id="1.20.120.920">
    <property type="entry name" value="CRISPR-associated endonuclease Cas1, C-terminal domain"/>
    <property type="match status" value="1"/>
</dbReference>
<dbReference type="Gene3D" id="3.100.10.20">
    <property type="entry name" value="CRISPR-associated endonuclease Cas1, N-terminal domain"/>
    <property type="match status" value="1"/>
</dbReference>
<keyword evidence="2 10" id="KW-0479">Metal-binding</keyword>
<evidence type="ECO:0000256" key="4">
    <source>
        <dbReference type="ARBA" id="ARBA00022801"/>
    </source>
</evidence>
<evidence type="ECO:0000313" key="12">
    <source>
        <dbReference type="Proteomes" id="UP000658131"/>
    </source>
</evidence>
<dbReference type="EC" id="3.1.-.-" evidence="10"/>
<feature type="binding site" evidence="10">
    <location>
        <position position="234"/>
    </location>
    <ligand>
        <name>Mn(2+)</name>
        <dbReference type="ChEBI" id="CHEBI:29035"/>
    </ligand>
</feature>
<comment type="similarity">
    <text evidence="10">Belongs to the CRISPR-associated endonuclease Cas1 family.</text>
</comment>
<keyword evidence="3 10" id="KW-0255">Endonuclease</keyword>
<proteinExistence type="inferred from homology"/>
<dbReference type="EMBL" id="JACRTB010000024">
    <property type="protein sequence ID" value="MBC8577216.1"/>
    <property type="molecule type" value="Genomic_DNA"/>
</dbReference>
<dbReference type="RefSeq" id="WP_262400681.1">
    <property type="nucleotide sequence ID" value="NZ_JACRTB010000024.1"/>
</dbReference>
<dbReference type="InterPro" id="IPR002729">
    <property type="entry name" value="CRISPR-assoc_Cas1"/>
</dbReference>
<comment type="subunit">
    <text evidence="9 10">Homodimer, forms a heterotetramer with a Cas2 homodimer.</text>
</comment>
<sequence>MRKFLNTLFVLSEDSYLSLDGETVLVLAGEQKRGQFPLHTLEGILCFSYKGASPALMGKCAREGVNLAFLTPRGRFLARVSGENPGNVLLRKEQYRISDDEGRSCRYARSFVFGKVYNGRWSIERTRRDHALRVDTEALRCASKSLSDSLPSILAETSLDSLRGLEGQAAAVYFDAFDALLLNQRETFAFTGRSRRPPLDPLNAMLSFAYSLLSNACAGALESVGLDAYVGFLHRDRPGRSSLALDLMEELRPLFADRFVATLVNNRVIQPGHFEQQPGGAVLLTDEGRKIFLTAWQKRLSESLTHPYLKEKIVWGLVPYVQALLLARCLRGDLDAYPPFLWK</sequence>
<gene>
    <name evidence="11" type="primary">cas1c</name>
    <name evidence="10" type="synonym">cas1</name>
    <name evidence="11" type="ORF">H8717_12460</name>
</gene>
<evidence type="ECO:0000256" key="7">
    <source>
        <dbReference type="ARBA" id="ARBA00023125"/>
    </source>
</evidence>
<evidence type="ECO:0000256" key="5">
    <source>
        <dbReference type="ARBA" id="ARBA00022842"/>
    </source>
</evidence>
<dbReference type="NCBIfam" id="TIGR00287">
    <property type="entry name" value="cas1"/>
    <property type="match status" value="1"/>
</dbReference>
<evidence type="ECO:0000256" key="2">
    <source>
        <dbReference type="ARBA" id="ARBA00022723"/>
    </source>
</evidence>
<feature type="binding site" evidence="10">
    <location>
        <position position="249"/>
    </location>
    <ligand>
        <name>Mn(2+)</name>
        <dbReference type="ChEBI" id="CHEBI:29035"/>
    </ligand>
</feature>
<keyword evidence="5 10" id="KW-0460">Magnesium</keyword>
<keyword evidence="8 10" id="KW-0464">Manganese</keyword>
<evidence type="ECO:0000313" key="11">
    <source>
        <dbReference type="EMBL" id="MBC8577216.1"/>
    </source>
</evidence>
<dbReference type="InterPro" id="IPR050646">
    <property type="entry name" value="Cas1"/>
</dbReference>
<keyword evidence="1 10" id="KW-0540">Nuclease</keyword>
<evidence type="ECO:0000256" key="10">
    <source>
        <dbReference type="HAMAP-Rule" id="MF_01470"/>
    </source>
</evidence>